<evidence type="ECO:0000313" key="1">
    <source>
        <dbReference type="EMBL" id="MFC0590938.1"/>
    </source>
</evidence>
<reference evidence="1 2" key="1">
    <citation type="submission" date="2024-09" db="EMBL/GenBank/DDBJ databases">
        <authorList>
            <person name="Sun Q."/>
            <person name="Mori K."/>
        </authorList>
    </citation>
    <scope>NUCLEOTIDE SEQUENCE [LARGE SCALE GENOMIC DNA]</scope>
    <source>
        <strain evidence="1 2">NCAIM B.02336</strain>
    </source>
</reference>
<comment type="caution">
    <text evidence="1">The sequence shown here is derived from an EMBL/GenBank/DDBJ whole genome shotgun (WGS) entry which is preliminary data.</text>
</comment>
<evidence type="ECO:0008006" key="3">
    <source>
        <dbReference type="Google" id="ProtNLM"/>
    </source>
</evidence>
<gene>
    <name evidence="1" type="ORF">ACFFGG_00030</name>
</gene>
<accession>A0ABV6PPL0</accession>
<evidence type="ECO:0000313" key="2">
    <source>
        <dbReference type="Proteomes" id="UP001589834"/>
    </source>
</evidence>
<organism evidence="1 2">
    <name type="scientific">Ottowia pentelensis</name>
    <dbReference type="NCBI Taxonomy" id="511108"/>
    <lineage>
        <taxon>Bacteria</taxon>
        <taxon>Pseudomonadati</taxon>
        <taxon>Pseudomonadota</taxon>
        <taxon>Betaproteobacteria</taxon>
        <taxon>Burkholderiales</taxon>
        <taxon>Comamonadaceae</taxon>
        <taxon>Ottowia</taxon>
    </lineage>
</organism>
<protein>
    <recommendedName>
        <fullName evidence="3">DUF3445 domain-containing protein</fullName>
    </recommendedName>
</protein>
<dbReference type="EMBL" id="JBHLTN010000001">
    <property type="protein sequence ID" value="MFC0590938.1"/>
    <property type="molecule type" value="Genomic_DNA"/>
</dbReference>
<sequence length="379" mass="42764">MNHPIVEQQAKTPASIHLLRYVPQRRPFNWRALDPAAVRSAGDLPPYLILGSLDEASFKRTDKGWSARWQGSEPDTWFELAHDAGRQQWVAEDRWRGITGSITTYKTRIPLPVVIGQAMYGWFPENWDSAAKSLLEGTYQLQVIEPQQGALSMCGIPDGPLRTIAFPLAVGDLRGFRDRLRQCLERWRLPYPVAAEARLTYQGVSWHEGEATGWTDSTRPEDAFCQSVRDTGLLPFGYPRRSEVPGKPAVWTHTRELYFVYLTLPFAGLTDLLHRLASSQGPIRKVDDPGLRFEWQPLVLSAGLEHLAADLTLDDDPRTTLMYLRFKPLAQWGKGVTVDKLIDGIRSAEDDLARAEAISADIVGHIERIVEQINDEEQA</sequence>
<name>A0ABV6PPL0_9BURK</name>
<keyword evidence="2" id="KW-1185">Reference proteome</keyword>
<dbReference type="RefSeq" id="WP_377478479.1">
    <property type="nucleotide sequence ID" value="NZ_JBHLTN010000001.1"/>
</dbReference>
<dbReference type="Proteomes" id="UP001589834">
    <property type="component" value="Unassembled WGS sequence"/>
</dbReference>
<proteinExistence type="predicted"/>